<dbReference type="InterPro" id="IPR033116">
    <property type="entry name" value="TRYPSIN_SER"/>
</dbReference>
<protein>
    <recommendedName>
        <fullName evidence="5">Peptidase S1 domain-containing protein</fullName>
    </recommendedName>
</protein>
<keyword evidence="3" id="KW-0645">Protease</keyword>
<dbReference type="PROSITE" id="PS00135">
    <property type="entry name" value="TRYPSIN_SER"/>
    <property type="match status" value="1"/>
</dbReference>
<evidence type="ECO:0000256" key="2">
    <source>
        <dbReference type="ARBA" id="ARBA00023157"/>
    </source>
</evidence>
<name>A0A150WN98_BDEBC</name>
<proteinExistence type="inferred from homology"/>
<dbReference type="SUPFAM" id="SSF50494">
    <property type="entry name" value="Trypsin-like serine proteases"/>
    <property type="match status" value="1"/>
</dbReference>
<dbReference type="RefSeq" id="WP_061833521.1">
    <property type="nucleotide sequence ID" value="NZ_LUKE01000001.1"/>
</dbReference>
<comment type="similarity">
    <text evidence="1">Belongs to the peptidase S1 family.</text>
</comment>
<dbReference type="InterPro" id="IPR018114">
    <property type="entry name" value="TRYPSIN_HIS"/>
</dbReference>
<dbReference type="PROSITE" id="PS50240">
    <property type="entry name" value="TRYPSIN_DOM"/>
    <property type="match status" value="1"/>
</dbReference>
<dbReference type="InterPro" id="IPR001254">
    <property type="entry name" value="Trypsin_dom"/>
</dbReference>
<dbReference type="OrthoDB" id="5289919at2"/>
<keyword evidence="7" id="KW-1185">Reference proteome</keyword>
<evidence type="ECO:0000256" key="4">
    <source>
        <dbReference type="SAM" id="SignalP"/>
    </source>
</evidence>
<dbReference type="GO" id="GO:0006508">
    <property type="term" value="P:proteolysis"/>
    <property type="evidence" value="ECO:0007669"/>
    <property type="project" value="UniProtKB-KW"/>
</dbReference>
<evidence type="ECO:0000313" key="6">
    <source>
        <dbReference type="EMBL" id="KYG65961.1"/>
    </source>
</evidence>
<comment type="caution">
    <text evidence="6">The sequence shown here is derived from an EMBL/GenBank/DDBJ whole genome shotgun (WGS) entry which is preliminary data.</text>
</comment>
<dbReference type="InterPro" id="IPR001314">
    <property type="entry name" value="Peptidase_S1A"/>
</dbReference>
<dbReference type="PROSITE" id="PS00134">
    <property type="entry name" value="TRYPSIN_HIS"/>
    <property type="match status" value="1"/>
</dbReference>
<feature type="chain" id="PRO_5007573314" description="Peptidase S1 domain-containing protein" evidence="4">
    <location>
        <begin position="20"/>
        <end position="279"/>
    </location>
</feature>
<dbReference type="InterPro" id="IPR009003">
    <property type="entry name" value="Peptidase_S1_PA"/>
</dbReference>
<dbReference type="Gene3D" id="2.40.10.10">
    <property type="entry name" value="Trypsin-like serine proteases"/>
    <property type="match status" value="1"/>
</dbReference>
<dbReference type="EMBL" id="LUKE01000001">
    <property type="protein sequence ID" value="KYG65961.1"/>
    <property type="molecule type" value="Genomic_DNA"/>
</dbReference>
<dbReference type="PROSITE" id="PS51257">
    <property type="entry name" value="PROKAR_LIPOPROTEIN"/>
    <property type="match status" value="1"/>
</dbReference>
<dbReference type="PANTHER" id="PTHR24276:SF98">
    <property type="entry name" value="FI18310P1-RELATED"/>
    <property type="match status" value="1"/>
</dbReference>
<dbReference type="PRINTS" id="PR00722">
    <property type="entry name" value="CHYMOTRYPSIN"/>
</dbReference>
<keyword evidence="4" id="KW-0732">Signal</keyword>
<dbReference type="InterPro" id="IPR050430">
    <property type="entry name" value="Peptidase_S1"/>
</dbReference>
<feature type="signal peptide" evidence="4">
    <location>
        <begin position="1"/>
        <end position="19"/>
    </location>
</feature>
<organism evidence="6 7">
    <name type="scientific">Bdellovibrio bacteriovorus</name>
    <dbReference type="NCBI Taxonomy" id="959"/>
    <lineage>
        <taxon>Bacteria</taxon>
        <taxon>Pseudomonadati</taxon>
        <taxon>Bdellovibrionota</taxon>
        <taxon>Bdellovibrionia</taxon>
        <taxon>Bdellovibrionales</taxon>
        <taxon>Pseudobdellovibrionaceae</taxon>
        <taxon>Bdellovibrio</taxon>
    </lineage>
</organism>
<dbReference type="InterPro" id="IPR043504">
    <property type="entry name" value="Peptidase_S1_PA_chymotrypsin"/>
</dbReference>
<feature type="domain" description="Peptidase S1" evidence="5">
    <location>
        <begin position="44"/>
        <end position="276"/>
    </location>
</feature>
<dbReference type="SMART" id="SM00020">
    <property type="entry name" value="Tryp_SPc"/>
    <property type="match status" value="1"/>
</dbReference>
<gene>
    <name evidence="6" type="ORF">AZI86_02520</name>
</gene>
<evidence type="ECO:0000256" key="1">
    <source>
        <dbReference type="ARBA" id="ARBA00007664"/>
    </source>
</evidence>
<accession>A0A150WN98</accession>
<reference evidence="6 7" key="1">
    <citation type="submission" date="2016-03" db="EMBL/GenBank/DDBJ databases">
        <authorList>
            <person name="Ploux O."/>
        </authorList>
    </citation>
    <scope>NUCLEOTIDE SEQUENCE [LARGE SCALE GENOMIC DNA]</scope>
    <source>
        <strain evidence="6 7">R0</strain>
    </source>
</reference>
<dbReference type="GO" id="GO:0004252">
    <property type="term" value="F:serine-type endopeptidase activity"/>
    <property type="evidence" value="ECO:0007669"/>
    <property type="project" value="InterPro"/>
</dbReference>
<keyword evidence="3" id="KW-0378">Hydrolase</keyword>
<dbReference type="AlphaFoldDB" id="A0A150WN98"/>
<dbReference type="Pfam" id="PF00089">
    <property type="entry name" value="Trypsin"/>
    <property type="match status" value="1"/>
</dbReference>
<dbReference type="Proteomes" id="UP000075320">
    <property type="component" value="Unassembled WGS sequence"/>
</dbReference>
<sequence length="279" mass="29222">MRNVSLYFLGLAFSLATVSGCTQPDGASTASPKGCLPASSADGIVGGARVSNAEPLAKKVVILVITKSEGSSICTGAPIASDLILTAAHCVENVDKAVAVFNNDISCESGINVTRDGVPVVTTVVHEGYTGKAATDDLAVVKIQKNIPADYPINKIYQENSVLSSDSVTLIGYGSTGKKGSGGGSGFLRTVNKSYSHDVVTNSYLSGRDRMWISQKEQGMCYGDSGGPVFFEVGGELQIAGVNSAVRGDTDDTMCMGEAYAMYMPAYKEWLKAAMEKLR</sequence>
<evidence type="ECO:0000256" key="3">
    <source>
        <dbReference type="RuleBase" id="RU363034"/>
    </source>
</evidence>
<keyword evidence="3" id="KW-0720">Serine protease</keyword>
<dbReference type="PANTHER" id="PTHR24276">
    <property type="entry name" value="POLYSERASE-RELATED"/>
    <property type="match status" value="1"/>
</dbReference>
<evidence type="ECO:0000313" key="7">
    <source>
        <dbReference type="Proteomes" id="UP000075320"/>
    </source>
</evidence>
<keyword evidence="2" id="KW-1015">Disulfide bond</keyword>
<evidence type="ECO:0000259" key="5">
    <source>
        <dbReference type="PROSITE" id="PS50240"/>
    </source>
</evidence>